<evidence type="ECO:0000256" key="3">
    <source>
        <dbReference type="ARBA" id="ARBA00022475"/>
    </source>
</evidence>
<dbReference type="CDD" id="cd06261">
    <property type="entry name" value="TM_PBP2"/>
    <property type="match status" value="1"/>
</dbReference>
<evidence type="ECO:0000256" key="4">
    <source>
        <dbReference type="ARBA" id="ARBA00022692"/>
    </source>
</evidence>
<comment type="subcellular location">
    <subcellularLocation>
        <location evidence="1 7">Cell membrane</location>
        <topology evidence="1 7">Multi-pass membrane protein</topology>
    </subcellularLocation>
</comment>
<dbReference type="Proteomes" id="UP000550714">
    <property type="component" value="Unassembled WGS sequence"/>
</dbReference>
<evidence type="ECO:0000259" key="8">
    <source>
        <dbReference type="PROSITE" id="PS50928"/>
    </source>
</evidence>
<dbReference type="RefSeq" id="WP_343054168.1">
    <property type="nucleotide sequence ID" value="NZ_JACHWU010000009.1"/>
</dbReference>
<keyword evidence="4 7" id="KW-0812">Transmembrane</keyword>
<feature type="domain" description="ABC transmembrane type-1" evidence="8">
    <location>
        <begin position="126"/>
        <end position="333"/>
    </location>
</feature>
<dbReference type="PROSITE" id="PS50928">
    <property type="entry name" value="ABC_TM1"/>
    <property type="match status" value="1"/>
</dbReference>
<protein>
    <submittedName>
        <fullName evidence="9">Peptide/nickel transport system permease protein</fullName>
    </submittedName>
</protein>
<proteinExistence type="inferred from homology"/>
<dbReference type="Pfam" id="PF00528">
    <property type="entry name" value="BPD_transp_1"/>
    <property type="match status" value="1"/>
</dbReference>
<feature type="transmembrane region" description="Helical" evidence="7">
    <location>
        <begin position="213"/>
        <end position="231"/>
    </location>
</feature>
<dbReference type="InterPro" id="IPR035906">
    <property type="entry name" value="MetI-like_sf"/>
</dbReference>
<accession>A0A839S676</accession>
<dbReference type="Pfam" id="PF19300">
    <property type="entry name" value="BPD_transp_1_N"/>
    <property type="match status" value="1"/>
</dbReference>
<evidence type="ECO:0000256" key="1">
    <source>
        <dbReference type="ARBA" id="ARBA00004651"/>
    </source>
</evidence>
<comment type="similarity">
    <text evidence="7">Belongs to the binding-protein-dependent transport system permease family.</text>
</comment>
<feature type="transmembrane region" description="Helical" evidence="7">
    <location>
        <begin position="130"/>
        <end position="153"/>
    </location>
</feature>
<feature type="transmembrane region" description="Helical" evidence="7">
    <location>
        <begin position="312"/>
        <end position="333"/>
    </location>
</feature>
<reference evidence="9 10" key="1">
    <citation type="submission" date="2020-08" db="EMBL/GenBank/DDBJ databases">
        <title>Genomic Encyclopedia of Type Strains, Phase III (KMG-III): the genomes of soil and plant-associated and newly described type strains.</title>
        <authorList>
            <person name="Whitman W."/>
        </authorList>
    </citation>
    <scope>NUCLEOTIDE SEQUENCE [LARGE SCALE GENOMIC DNA]</scope>
    <source>
        <strain evidence="9 10">CECT 8577</strain>
    </source>
</reference>
<keyword evidence="10" id="KW-1185">Reference proteome</keyword>
<dbReference type="Gene3D" id="1.10.3720.10">
    <property type="entry name" value="MetI-like"/>
    <property type="match status" value="1"/>
</dbReference>
<keyword evidence="2 7" id="KW-0813">Transport</keyword>
<dbReference type="SUPFAM" id="SSF161098">
    <property type="entry name" value="MetI-like"/>
    <property type="match status" value="1"/>
</dbReference>
<evidence type="ECO:0000256" key="6">
    <source>
        <dbReference type="ARBA" id="ARBA00023136"/>
    </source>
</evidence>
<comment type="caution">
    <text evidence="9">The sequence shown here is derived from an EMBL/GenBank/DDBJ whole genome shotgun (WGS) entry which is preliminary data.</text>
</comment>
<dbReference type="GO" id="GO:0005886">
    <property type="term" value="C:plasma membrane"/>
    <property type="evidence" value="ECO:0007669"/>
    <property type="project" value="UniProtKB-SubCell"/>
</dbReference>
<dbReference type="AlphaFoldDB" id="A0A839S676"/>
<feature type="transmembrane region" description="Helical" evidence="7">
    <location>
        <begin position="173"/>
        <end position="193"/>
    </location>
</feature>
<dbReference type="InterPro" id="IPR000515">
    <property type="entry name" value="MetI-like"/>
</dbReference>
<evidence type="ECO:0000256" key="5">
    <source>
        <dbReference type="ARBA" id="ARBA00022989"/>
    </source>
</evidence>
<feature type="transmembrane region" description="Helical" evidence="7">
    <location>
        <begin position="33"/>
        <end position="57"/>
    </location>
</feature>
<sequence>MVERAELDGCVVNAGVGAERGAVSRRRAVGVLVLRRIALAVPVLLVVACGVFLLGAASPFDPIHQYYGEDVFTASDEQLAHTRVELGLDDPIVVQFGHWFGGIVTGDLGTSRVFHQPVAEVLAERLPWTLLLAGTGIVIAAVLALVLGVVTAWRQGGLLDRIVTAVGQGMEGLPSFVVAFAAIGVFSLGLGWLPVAGVTDGDSDATFAQVVEHLVLPALVLGVSQAPWLVLHLRQSLLTALADDHVIGARARGLPERLVVTGHALPTALLPFLNVLGTRVPELVTGAVLVETVFSWPGVASAMVEAGLAVDYPLLAVLALLATVAVLLGSLLADIATVATDPRVRADG</sequence>
<dbReference type="PANTHER" id="PTHR43163:SF9">
    <property type="entry name" value="ABC TRANSPORTER PERMEASE PROTEIN"/>
    <property type="match status" value="1"/>
</dbReference>
<organism evidence="9 10">
    <name type="scientific">Prauserella isguenensis</name>
    <dbReference type="NCBI Taxonomy" id="1470180"/>
    <lineage>
        <taxon>Bacteria</taxon>
        <taxon>Bacillati</taxon>
        <taxon>Actinomycetota</taxon>
        <taxon>Actinomycetes</taxon>
        <taxon>Pseudonocardiales</taxon>
        <taxon>Pseudonocardiaceae</taxon>
        <taxon>Prauserella</taxon>
    </lineage>
</organism>
<keyword evidence="3" id="KW-1003">Cell membrane</keyword>
<evidence type="ECO:0000256" key="2">
    <source>
        <dbReference type="ARBA" id="ARBA00022448"/>
    </source>
</evidence>
<dbReference type="EMBL" id="JACHWU010000009">
    <property type="protein sequence ID" value="MBB3053365.1"/>
    <property type="molecule type" value="Genomic_DNA"/>
</dbReference>
<dbReference type="InterPro" id="IPR045621">
    <property type="entry name" value="BPD_transp_1_N"/>
</dbReference>
<evidence type="ECO:0000313" key="9">
    <source>
        <dbReference type="EMBL" id="MBB3053365.1"/>
    </source>
</evidence>
<keyword evidence="5 7" id="KW-1133">Transmembrane helix</keyword>
<name>A0A839S676_9PSEU</name>
<dbReference type="GO" id="GO:0055085">
    <property type="term" value="P:transmembrane transport"/>
    <property type="evidence" value="ECO:0007669"/>
    <property type="project" value="InterPro"/>
</dbReference>
<evidence type="ECO:0000256" key="7">
    <source>
        <dbReference type="RuleBase" id="RU363032"/>
    </source>
</evidence>
<keyword evidence="6 7" id="KW-0472">Membrane</keyword>
<dbReference type="PANTHER" id="PTHR43163">
    <property type="entry name" value="DIPEPTIDE TRANSPORT SYSTEM PERMEASE PROTEIN DPPB-RELATED"/>
    <property type="match status" value="1"/>
</dbReference>
<evidence type="ECO:0000313" key="10">
    <source>
        <dbReference type="Proteomes" id="UP000550714"/>
    </source>
</evidence>
<gene>
    <name evidence="9" type="ORF">FHS23_004414</name>
</gene>